<comment type="caution">
    <text evidence="10">The sequence shown here is derived from an EMBL/GenBank/DDBJ whole genome shotgun (WGS) entry which is preliminary data.</text>
</comment>
<gene>
    <name evidence="10" type="ORF">LY90DRAFT_523408</name>
</gene>
<feature type="domain" description="Peptidase M13 C-terminal" evidence="8">
    <location>
        <begin position="150"/>
        <end position="365"/>
    </location>
</feature>
<dbReference type="PANTHER" id="PTHR11733">
    <property type="entry name" value="ZINC METALLOPROTEASE FAMILY M13 NEPRILYSIN-RELATED"/>
    <property type="match status" value="1"/>
</dbReference>
<dbReference type="Gene3D" id="1.10.1380.10">
    <property type="entry name" value="Neutral endopeptidase , domain2"/>
    <property type="match status" value="1"/>
</dbReference>
<dbReference type="SUPFAM" id="SSF55486">
    <property type="entry name" value="Metalloproteases ('zincins'), catalytic domain"/>
    <property type="match status" value="1"/>
</dbReference>
<dbReference type="OrthoDB" id="6475849at2759"/>
<evidence type="ECO:0000256" key="3">
    <source>
        <dbReference type="ARBA" id="ARBA00022670"/>
    </source>
</evidence>
<dbReference type="PROSITE" id="PS51885">
    <property type="entry name" value="NEPRILYSIN"/>
    <property type="match status" value="1"/>
</dbReference>
<dbReference type="CDD" id="cd08662">
    <property type="entry name" value="M13"/>
    <property type="match status" value="1"/>
</dbReference>
<evidence type="ECO:0000256" key="4">
    <source>
        <dbReference type="ARBA" id="ARBA00022723"/>
    </source>
</evidence>
<keyword evidence="3" id="KW-0645">Protease</keyword>
<reference evidence="10 11" key="1">
    <citation type="submission" date="2016-08" db="EMBL/GenBank/DDBJ databases">
        <title>A Parts List for Fungal Cellulosomes Revealed by Comparative Genomics.</title>
        <authorList>
            <consortium name="DOE Joint Genome Institute"/>
            <person name="Haitjema C.H."/>
            <person name="Gilmore S.P."/>
            <person name="Henske J.K."/>
            <person name="Solomon K.V."/>
            <person name="De Groot R."/>
            <person name="Kuo A."/>
            <person name="Mondo S.J."/>
            <person name="Salamov A.A."/>
            <person name="Labutti K."/>
            <person name="Zhao Z."/>
            <person name="Chiniquy J."/>
            <person name="Barry K."/>
            <person name="Brewer H.M."/>
            <person name="Purvine S.O."/>
            <person name="Wright A.T."/>
            <person name="Boxma B."/>
            <person name="Van Alen T."/>
            <person name="Hackstein J.H."/>
            <person name="Baker S.E."/>
            <person name="Grigoriev I.V."/>
            <person name="O'Malley M.A."/>
        </authorList>
    </citation>
    <scope>NUCLEOTIDE SEQUENCE [LARGE SCALE GENOMIC DNA]</scope>
    <source>
        <strain evidence="10 11">G1</strain>
    </source>
</reference>
<evidence type="ECO:0000313" key="11">
    <source>
        <dbReference type="Proteomes" id="UP000193920"/>
    </source>
</evidence>
<feature type="domain" description="Peptidase M13 N-terminal" evidence="9">
    <location>
        <begin position="11"/>
        <end position="88"/>
    </location>
</feature>
<dbReference type="InterPro" id="IPR042089">
    <property type="entry name" value="Peptidase_M13_dom_2"/>
</dbReference>
<dbReference type="InterPro" id="IPR000718">
    <property type="entry name" value="Peptidase_M13"/>
</dbReference>
<dbReference type="Proteomes" id="UP000193920">
    <property type="component" value="Unassembled WGS sequence"/>
</dbReference>
<dbReference type="EMBL" id="MCOG01000088">
    <property type="protein sequence ID" value="ORY54110.1"/>
    <property type="molecule type" value="Genomic_DNA"/>
</dbReference>
<keyword evidence="11" id="KW-1185">Reference proteome</keyword>
<keyword evidence="6" id="KW-0862">Zinc</keyword>
<dbReference type="GO" id="GO:0004222">
    <property type="term" value="F:metalloendopeptidase activity"/>
    <property type="evidence" value="ECO:0007669"/>
    <property type="project" value="InterPro"/>
</dbReference>
<dbReference type="GO" id="GO:0005886">
    <property type="term" value="C:plasma membrane"/>
    <property type="evidence" value="ECO:0007669"/>
    <property type="project" value="TreeGrafter"/>
</dbReference>
<keyword evidence="5" id="KW-0378">Hydrolase</keyword>
<dbReference type="Pfam" id="PF05649">
    <property type="entry name" value="Peptidase_M13_N"/>
    <property type="match status" value="1"/>
</dbReference>
<evidence type="ECO:0000259" key="9">
    <source>
        <dbReference type="Pfam" id="PF05649"/>
    </source>
</evidence>
<dbReference type="Pfam" id="PF01431">
    <property type="entry name" value="Peptidase_M13"/>
    <property type="match status" value="1"/>
</dbReference>
<dbReference type="PRINTS" id="PR00786">
    <property type="entry name" value="NEPRILYSIN"/>
</dbReference>
<sequence>MASYISKSEDDDQDTICYYYLNVFMDIAMARYYVEKYFSPGKKEYAEKMIEYIKQSMMNRIPKMEWLDEETKAYAYKKVAAMTNIVGYQDFLLDTKAIYELYQEVEIKEDDFFANMVSITKNSKNLKFKEIVNTTNENELEMPMPPQTMNACYLPYLNEMVIPAGILQFPMFTLGVPDYINYGSIGAIIGHEFNHAFDNTGKNFDLKGVLTNWWTDNDLEEYEELTQCFIDQYSQFYLEDFEGGKYYNDGKITLDENLADNGGLARAYDSWKLSLMEDAESVKRSNQKLPGLTQYTNDQLFFISYGSTWCQNIYRDGKNLDMLKYDSHSMKFARVNGAISNSREFAKAFFCPLKSKMNPEKKCEIW</sequence>
<evidence type="ECO:0000259" key="8">
    <source>
        <dbReference type="Pfam" id="PF01431"/>
    </source>
</evidence>
<dbReference type="GO" id="GO:0016485">
    <property type="term" value="P:protein processing"/>
    <property type="evidence" value="ECO:0007669"/>
    <property type="project" value="TreeGrafter"/>
</dbReference>
<dbReference type="InterPro" id="IPR008753">
    <property type="entry name" value="Peptidase_M13_N"/>
</dbReference>
<dbReference type="AlphaFoldDB" id="A0A1Y2D4C2"/>
<evidence type="ECO:0000256" key="7">
    <source>
        <dbReference type="ARBA" id="ARBA00023049"/>
    </source>
</evidence>
<organism evidence="10 11">
    <name type="scientific">Neocallimastix californiae</name>
    <dbReference type="NCBI Taxonomy" id="1754190"/>
    <lineage>
        <taxon>Eukaryota</taxon>
        <taxon>Fungi</taxon>
        <taxon>Fungi incertae sedis</taxon>
        <taxon>Chytridiomycota</taxon>
        <taxon>Chytridiomycota incertae sedis</taxon>
        <taxon>Neocallimastigomycetes</taxon>
        <taxon>Neocallimastigales</taxon>
        <taxon>Neocallimastigaceae</taxon>
        <taxon>Neocallimastix</taxon>
    </lineage>
</organism>
<dbReference type="PANTHER" id="PTHR11733:SF167">
    <property type="entry name" value="FI17812P1-RELATED"/>
    <property type="match status" value="1"/>
</dbReference>
<name>A0A1Y2D4C2_9FUNG</name>
<evidence type="ECO:0000256" key="2">
    <source>
        <dbReference type="ARBA" id="ARBA00007357"/>
    </source>
</evidence>
<dbReference type="InterPro" id="IPR024079">
    <property type="entry name" value="MetalloPept_cat_dom_sf"/>
</dbReference>
<evidence type="ECO:0000256" key="6">
    <source>
        <dbReference type="ARBA" id="ARBA00022833"/>
    </source>
</evidence>
<dbReference type="InterPro" id="IPR018497">
    <property type="entry name" value="Peptidase_M13_C"/>
</dbReference>
<dbReference type="GO" id="GO:0046872">
    <property type="term" value="F:metal ion binding"/>
    <property type="evidence" value="ECO:0007669"/>
    <property type="project" value="UniProtKB-KW"/>
</dbReference>
<proteinExistence type="inferred from homology"/>
<evidence type="ECO:0000256" key="5">
    <source>
        <dbReference type="ARBA" id="ARBA00022801"/>
    </source>
</evidence>
<comment type="cofactor">
    <cofactor evidence="1">
        <name>Zn(2+)</name>
        <dbReference type="ChEBI" id="CHEBI:29105"/>
    </cofactor>
</comment>
<protein>
    <submittedName>
        <fullName evidence="10">Zincin</fullName>
    </submittedName>
</protein>
<keyword evidence="7" id="KW-0482">Metalloprotease</keyword>
<dbReference type="Gene3D" id="3.40.390.10">
    <property type="entry name" value="Collagenase (Catalytic Domain)"/>
    <property type="match status" value="1"/>
</dbReference>
<accession>A0A1Y2D4C2</accession>
<comment type="similarity">
    <text evidence="2">Belongs to the peptidase M13 family.</text>
</comment>
<evidence type="ECO:0000256" key="1">
    <source>
        <dbReference type="ARBA" id="ARBA00001947"/>
    </source>
</evidence>
<evidence type="ECO:0000313" key="10">
    <source>
        <dbReference type="EMBL" id="ORY54110.1"/>
    </source>
</evidence>
<dbReference type="STRING" id="1754190.A0A1Y2D4C2"/>
<keyword evidence="4" id="KW-0479">Metal-binding</keyword>